<feature type="region of interest" description="Disordered" evidence="8">
    <location>
        <begin position="1"/>
        <end position="57"/>
    </location>
</feature>
<comment type="similarity">
    <text evidence="7">Belongs to the TFIIE beta subunit family.</text>
</comment>
<comment type="subunit">
    <text evidence="7">Tetramer of two alpha and two beta chains.</text>
</comment>
<keyword evidence="4 7" id="KW-0804">Transcription</keyword>
<dbReference type="SUPFAM" id="SSF46785">
    <property type="entry name" value="Winged helix' DNA-binding domain"/>
    <property type="match status" value="1"/>
</dbReference>
<dbReference type="PIRSF" id="PIRSF016398">
    <property type="entry name" value="TFIIE-beta"/>
    <property type="match status" value="1"/>
</dbReference>
<evidence type="ECO:0000256" key="4">
    <source>
        <dbReference type="ARBA" id="ARBA00023163"/>
    </source>
</evidence>
<comment type="function">
    <text evidence="6 7">Recruits TFIIH to the initiation complex and stimulates the RNA polymerase II C-terminal domain kinase and DNA-dependent ATPase activities of TFIIH. Both TFIIH and TFIIE are required for promoter clearance by RNA polymerase.</text>
</comment>
<keyword evidence="11" id="KW-1185">Reference proteome</keyword>
<evidence type="ECO:0000256" key="8">
    <source>
        <dbReference type="SAM" id="MobiDB-lite"/>
    </source>
</evidence>
<evidence type="ECO:0000256" key="7">
    <source>
        <dbReference type="PIRNR" id="PIRNR016398"/>
    </source>
</evidence>
<dbReference type="InterPro" id="IPR003166">
    <property type="entry name" value="TFIIE_bsu_DNA-bd"/>
</dbReference>
<dbReference type="GO" id="GO:0005673">
    <property type="term" value="C:transcription factor TFIIE complex"/>
    <property type="evidence" value="ECO:0007669"/>
    <property type="project" value="UniProtKB-UniRule"/>
</dbReference>
<dbReference type="GO" id="GO:0001097">
    <property type="term" value="F:TFIIH-class transcription factor complex binding"/>
    <property type="evidence" value="ECO:0007669"/>
    <property type="project" value="TreeGrafter"/>
</dbReference>
<comment type="caution">
    <text evidence="10">The sequence shown here is derived from an EMBL/GenBank/DDBJ whole genome shotgun (WGS) entry which is preliminary data.</text>
</comment>
<evidence type="ECO:0000313" key="10">
    <source>
        <dbReference type="EMBL" id="KAK6184714.1"/>
    </source>
</evidence>
<sequence>MDPSLLKEREAFLKRAKNQPSVEKRKHKSKPDSSEPSSKRHKVKSQPPKAPTNFDYKTAHGSSQFKFSVLAKIVKYMKVRHQHGDTHPLMIDEILDETNQTDITTKIKHWLLTEALMNNPKIITKEDREGKRFSFRPKLEIRDRKGLLKLLKNYDLHGRGGINIEDVEEAIPDAEKALKQLGEHVIYVVRPNDKKKILFYNDKYCKISLDEDFQKLWRSVPVEGLDDKKIEEYLEKQGIASMQDVASHKVAPIQKRKKGSRKNKTFKKLNDHLDGLLQDYTENPKK</sequence>
<evidence type="ECO:0000256" key="5">
    <source>
        <dbReference type="ARBA" id="ARBA00023242"/>
    </source>
</evidence>
<evidence type="ECO:0000256" key="6">
    <source>
        <dbReference type="ARBA" id="ARBA00025581"/>
    </source>
</evidence>
<proteinExistence type="inferred from homology"/>
<protein>
    <recommendedName>
        <fullName evidence="7">Transcription initiation factor IIE subunit beta</fullName>
    </recommendedName>
</protein>
<keyword evidence="5 7" id="KW-0539">Nucleus</keyword>
<dbReference type="InterPro" id="IPR036388">
    <property type="entry name" value="WH-like_DNA-bd_sf"/>
</dbReference>
<evidence type="ECO:0000256" key="1">
    <source>
        <dbReference type="ARBA" id="ARBA00004123"/>
    </source>
</evidence>
<dbReference type="CDD" id="cd07977">
    <property type="entry name" value="TFIIE_beta_winged_helix"/>
    <property type="match status" value="1"/>
</dbReference>
<dbReference type="Gene3D" id="1.10.10.10">
    <property type="entry name" value="Winged helix-like DNA-binding domain superfamily/Winged helix DNA-binding domain"/>
    <property type="match status" value="1"/>
</dbReference>
<dbReference type="EMBL" id="JAZGQO010000006">
    <property type="protein sequence ID" value="KAK6184714.1"/>
    <property type="molecule type" value="Genomic_DNA"/>
</dbReference>
<dbReference type="AlphaFoldDB" id="A0AAN8K5A2"/>
<dbReference type="InterPro" id="IPR016656">
    <property type="entry name" value="TFIIE-bsu"/>
</dbReference>
<feature type="compositionally biased region" description="Basic and acidic residues" evidence="8">
    <location>
        <begin position="1"/>
        <end position="13"/>
    </location>
</feature>
<dbReference type="PANTHER" id="PTHR12716:SF8">
    <property type="entry name" value="TRANSCRIPTION INITIATION FACTOR IIE SUBUNIT BETA"/>
    <property type="match status" value="1"/>
</dbReference>
<keyword evidence="2 7" id="KW-0805">Transcription regulation</keyword>
<comment type="subcellular location">
    <subcellularLocation>
        <location evidence="1 7">Nucleus</location>
    </subcellularLocation>
</comment>
<organism evidence="10 11">
    <name type="scientific">Patella caerulea</name>
    <name type="common">Rayed Mediterranean limpet</name>
    <dbReference type="NCBI Taxonomy" id="87958"/>
    <lineage>
        <taxon>Eukaryota</taxon>
        <taxon>Metazoa</taxon>
        <taxon>Spiralia</taxon>
        <taxon>Lophotrochozoa</taxon>
        <taxon>Mollusca</taxon>
        <taxon>Gastropoda</taxon>
        <taxon>Patellogastropoda</taxon>
        <taxon>Patelloidea</taxon>
        <taxon>Patellidae</taxon>
        <taxon>Patella</taxon>
    </lineage>
</organism>
<dbReference type="InterPro" id="IPR036390">
    <property type="entry name" value="WH_DNA-bd_sf"/>
</dbReference>
<dbReference type="InterPro" id="IPR040501">
    <property type="entry name" value="TFA2_Winged_2"/>
</dbReference>
<evidence type="ECO:0000313" key="11">
    <source>
        <dbReference type="Proteomes" id="UP001347796"/>
    </source>
</evidence>
<dbReference type="PANTHER" id="PTHR12716">
    <property type="entry name" value="TRANSCRIPTION INITIATION FACTOR IIE, BETA SUBUNIT"/>
    <property type="match status" value="1"/>
</dbReference>
<gene>
    <name evidence="10" type="ORF">SNE40_007126</name>
</gene>
<dbReference type="Pfam" id="PF02186">
    <property type="entry name" value="TFIIE_beta"/>
    <property type="match status" value="1"/>
</dbReference>
<dbReference type="GO" id="GO:0003677">
    <property type="term" value="F:DNA binding"/>
    <property type="evidence" value="ECO:0007669"/>
    <property type="project" value="UniProtKB-UniRule"/>
</dbReference>
<keyword evidence="3 7" id="KW-0238">DNA-binding</keyword>
<feature type="domain" description="TFIIE beta" evidence="9">
    <location>
        <begin position="58"/>
        <end position="142"/>
    </location>
</feature>
<reference evidence="10 11" key="1">
    <citation type="submission" date="2024-01" db="EMBL/GenBank/DDBJ databases">
        <title>The genome of the rayed Mediterranean limpet Patella caerulea (Linnaeus, 1758).</title>
        <authorList>
            <person name="Anh-Thu Weber A."/>
            <person name="Halstead-Nussloch G."/>
        </authorList>
    </citation>
    <scope>NUCLEOTIDE SEQUENCE [LARGE SCALE GENOMIC DNA]</scope>
    <source>
        <strain evidence="10">AATW-2023a</strain>
        <tissue evidence="10">Whole specimen</tissue>
    </source>
</reference>
<evidence type="ECO:0000256" key="2">
    <source>
        <dbReference type="ARBA" id="ARBA00023015"/>
    </source>
</evidence>
<dbReference type="Proteomes" id="UP001347796">
    <property type="component" value="Unassembled WGS sequence"/>
</dbReference>
<evidence type="ECO:0000259" key="9">
    <source>
        <dbReference type="PROSITE" id="PS51351"/>
    </source>
</evidence>
<name>A0AAN8K5A2_PATCE</name>
<accession>A0AAN8K5A2</accession>
<evidence type="ECO:0000256" key="3">
    <source>
        <dbReference type="ARBA" id="ARBA00023125"/>
    </source>
</evidence>
<dbReference type="PROSITE" id="PS51351">
    <property type="entry name" value="TFIIE_BETA_C"/>
    <property type="match status" value="1"/>
</dbReference>
<dbReference type="GO" id="GO:0006367">
    <property type="term" value="P:transcription initiation at RNA polymerase II promoter"/>
    <property type="evidence" value="ECO:0007669"/>
    <property type="project" value="UniProtKB-UniRule"/>
</dbReference>
<dbReference type="Pfam" id="PF18121">
    <property type="entry name" value="TFA2_Winged_2"/>
    <property type="match status" value="1"/>
</dbReference>
<dbReference type="FunFam" id="1.10.10.10:FF:000177">
    <property type="entry name" value="Transcription initiation factor IIE subunit beta"/>
    <property type="match status" value="1"/>
</dbReference>